<dbReference type="GO" id="GO:0003677">
    <property type="term" value="F:DNA binding"/>
    <property type="evidence" value="ECO:0007669"/>
    <property type="project" value="UniProtKB-KW"/>
</dbReference>
<dbReference type="PROSITE" id="PS50949">
    <property type="entry name" value="HTH_GNTR"/>
    <property type="match status" value="1"/>
</dbReference>
<dbReference type="PANTHER" id="PTHR38445">
    <property type="entry name" value="HTH-TYPE TRANSCRIPTIONAL REPRESSOR YTRA"/>
    <property type="match status" value="1"/>
</dbReference>
<evidence type="ECO:0000313" key="5">
    <source>
        <dbReference type="Proteomes" id="UP000232693"/>
    </source>
</evidence>
<keyword evidence="1" id="KW-0805">Transcription regulation</keyword>
<dbReference type="CDD" id="cd07377">
    <property type="entry name" value="WHTH_GntR"/>
    <property type="match status" value="1"/>
</dbReference>
<evidence type="ECO:0000313" key="4">
    <source>
        <dbReference type="EMBL" id="AUD79437.1"/>
    </source>
</evidence>
<keyword evidence="5" id="KW-1185">Reference proteome</keyword>
<sequence length="124" mass="14396">MQIHWDDTQPIYLQLRDKVLNMILDGSLQEGDALPSVRNISAEYQLNPITVSKAYQLLVESELAEKRRGLGMFVTEGAKEKLLKQEREQFLTVEWPALLKKIERLQISLDDLFNRTKAEESNHE</sequence>
<dbReference type="SMART" id="SM00345">
    <property type="entry name" value="HTH_GNTR"/>
    <property type="match status" value="1"/>
</dbReference>
<evidence type="ECO:0000256" key="3">
    <source>
        <dbReference type="ARBA" id="ARBA00023163"/>
    </source>
</evidence>
<dbReference type="Gene3D" id="6.10.250.1220">
    <property type="match status" value="1"/>
</dbReference>
<dbReference type="GO" id="GO:0003700">
    <property type="term" value="F:DNA-binding transcription factor activity"/>
    <property type="evidence" value="ECO:0007669"/>
    <property type="project" value="InterPro"/>
</dbReference>
<dbReference type="AlphaFoldDB" id="A0A2K9ADC7"/>
<keyword evidence="2" id="KW-0238">DNA-binding</keyword>
<dbReference type="Pfam" id="PF00392">
    <property type="entry name" value="GntR"/>
    <property type="match status" value="1"/>
</dbReference>
<dbReference type="SUPFAM" id="SSF46785">
    <property type="entry name" value="Winged helix' DNA-binding domain"/>
    <property type="match status" value="1"/>
</dbReference>
<dbReference type="PANTHER" id="PTHR38445:SF10">
    <property type="entry name" value="GNTR-FAMILY TRANSCRIPTIONAL REGULATOR"/>
    <property type="match status" value="1"/>
</dbReference>
<protein>
    <submittedName>
        <fullName evidence="4">GntR family transcriptional regulator</fullName>
    </submittedName>
</protein>
<dbReference type="InterPro" id="IPR000524">
    <property type="entry name" value="Tscrpt_reg_HTH_GntR"/>
</dbReference>
<dbReference type="RefSeq" id="WP_106647250.1">
    <property type="nucleotide sequence ID" value="NZ_BMGO01000001.1"/>
</dbReference>
<evidence type="ECO:0000256" key="1">
    <source>
        <dbReference type="ARBA" id="ARBA00023015"/>
    </source>
</evidence>
<dbReference type="OrthoDB" id="9804020at2"/>
<keyword evidence="3" id="KW-0804">Transcription</keyword>
<dbReference type="KEGG" id="kpd:CW740_09370"/>
<reference evidence="4 5" key="1">
    <citation type="submission" date="2017-12" db="EMBL/GenBank/DDBJ databases">
        <title>Kangiella profundi FT102 completed genome.</title>
        <authorList>
            <person name="Xu J."/>
            <person name="Wang J."/>
            <person name="Lu Y."/>
        </authorList>
    </citation>
    <scope>NUCLEOTIDE SEQUENCE [LARGE SCALE GENOMIC DNA]</scope>
    <source>
        <strain evidence="4 5">FT102</strain>
    </source>
</reference>
<dbReference type="EMBL" id="CP025120">
    <property type="protein sequence ID" value="AUD79437.1"/>
    <property type="molecule type" value="Genomic_DNA"/>
</dbReference>
<gene>
    <name evidence="4" type="ORF">CW740_09370</name>
</gene>
<proteinExistence type="predicted"/>
<dbReference type="Gene3D" id="1.10.10.10">
    <property type="entry name" value="Winged helix-like DNA-binding domain superfamily/Winged helix DNA-binding domain"/>
    <property type="match status" value="1"/>
</dbReference>
<dbReference type="Proteomes" id="UP000232693">
    <property type="component" value="Chromosome"/>
</dbReference>
<dbReference type="InterPro" id="IPR036390">
    <property type="entry name" value="WH_DNA-bd_sf"/>
</dbReference>
<name>A0A2K9ADC7_9GAMM</name>
<accession>A0A2K9ADC7</accession>
<dbReference type="InterPro" id="IPR036388">
    <property type="entry name" value="WH-like_DNA-bd_sf"/>
</dbReference>
<organism evidence="4 5">
    <name type="scientific">Kangiella profundi</name>
    <dbReference type="NCBI Taxonomy" id="1561924"/>
    <lineage>
        <taxon>Bacteria</taxon>
        <taxon>Pseudomonadati</taxon>
        <taxon>Pseudomonadota</taxon>
        <taxon>Gammaproteobacteria</taxon>
        <taxon>Kangiellales</taxon>
        <taxon>Kangiellaceae</taxon>
        <taxon>Kangiella</taxon>
    </lineage>
</organism>
<evidence type="ECO:0000256" key="2">
    <source>
        <dbReference type="ARBA" id="ARBA00023125"/>
    </source>
</evidence>